<dbReference type="Pfam" id="PF06295">
    <property type="entry name" value="ZapG-like"/>
    <property type="match status" value="1"/>
</dbReference>
<evidence type="ECO:0000256" key="2">
    <source>
        <dbReference type="SAM" id="Phobius"/>
    </source>
</evidence>
<keyword evidence="2" id="KW-0812">Transmembrane</keyword>
<keyword evidence="2" id="KW-1133">Transmembrane helix</keyword>
<evidence type="ECO:0008006" key="5">
    <source>
        <dbReference type="Google" id="ProtNLM"/>
    </source>
</evidence>
<dbReference type="EMBL" id="FNII01000003">
    <property type="protein sequence ID" value="SDN21237.1"/>
    <property type="molecule type" value="Genomic_DNA"/>
</dbReference>
<evidence type="ECO:0000256" key="1">
    <source>
        <dbReference type="SAM" id="MobiDB-lite"/>
    </source>
</evidence>
<protein>
    <recommendedName>
        <fullName evidence="5">DUF1043 family protein</fullName>
    </recommendedName>
</protein>
<feature type="transmembrane region" description="Helical" evidence="2">
    <location>
        <begin position="32"/>
        <end position="53"/>
    </location>
</feature>
<dbReference type="STRING" id="416873.SAMN04487951_103140"/>
<accession>A0A1G9ZJF3</accession>
<evidence type="ECO:0000313" key="3">
    <source>
        <dbReference type="EMBL" id="SDN21237.1"/>
    </source>
</evidence>
<feature type="region of interest" description="Disordered" evidence="1">
    <location>
        <begin position="111"/>
        <end position="177"/>
    </location>
</feature>
<gene>
    <name evidence="3" type="ORF">SAMN04487951_103140</name>
</gene>
<name>A0A1G9ZJF3_9GAMM</name>
<dbReference type="AlphaFoldDB" id="A0A1G9ZJF3"/>
<reference evidence="4" key="1">
    <citation type="submission" date="2016-10" db="EMBL/GenBank/DDBJ databases">
        <authorList>
            <person name="Varghese N."/>
            <person name="Submissions S."/>
        </authorList>
    </citation>
    <scope>NUCLEOTIDE SEQUENCE [LARGE SCALE GENOMIC DNA]</scope>
    <source>
        <strain evidence="4">CGMCC 1.6494</strain>
    </source>
</reference>
<organism evidence="3 4">
    <name type="scientific">Vreelandella arcis</name>
    <dbReference type="NCBI Taxonomy" id="416873"/>
    <lineage>
        <taxon>Bacteria</taxon>
        <taxon>Pseudomonadati</taxon>
        <taxon>Pseudomonadota</taxon>
        <taxon>Gammaproteobacteria</taxon>
        <taxon>Oceanospirillales</taxon>
        <taxon>Halomonadaceae</taxon>
        <taxon>Vreelandella</taxon>
    </lineage>
</organism>
<keyword evidence="4" id="KW-1185">Reference proteome</keyword>
<evidence type="ECO:0000313" key="4">
    <source>
        <dbReference type="Proteomes" id="UP000199677"/>
    </source>
</evidence>
<keyword evidence="2" id="KW-0472">Membrane</keyword>
<proteinExistence type="predicted"/>
<dbReference type="Proteomes" id="UP000199677">
    <property type="component" value="Unassembled WGS sequence"/>
</dbReference>
<dbReference type="InterPro" id="IPR009386">
    <property type="entry name" value="ZapG-like"/>
</dbReference>
<sequence length="177" mass="19747">MMKTPIMAYNCFHAPYKQRQASREINVESEPLTYAVIGLVIGLIIGAGCYRLLSKSQRQLASLRQTLLEREHQVSSLKNGVSNQLSSVHESLAAIRQETDELEKKLQDDAGQWQLDKLTPRPAELSDLRTPESRTANSSNDPAIPRDYADGENGTLSEDFGLKEKDATDETATPPRY</sequence>